<sequence>VHVARCLPAGSLLLVLGLLGCGDGDSASPVTLEDDKSTSLVGAWHTQGDDPDLGDEVDVRLELMASGSLRVTVTQPGGASLNFPGTWTLTDDVLRLVGVWFQPDGEVEVRCEVGGDRLILYAADGSSQTWERRP</sequence>
<dbReference type="EMBL" id="UINC01150902">
    <property type="protein sequence ID" value="SVD44206.1"/>
    <property type="molecule type" value="Genomic_DNA"/>
</dbReference>
<dbReference type="AlphaFoldDB" id="A0A382VCD8"/>
<organism evidence="1">
    <name type="scientific">marine metagenome</name>
    <dbReference type="NCBI Taxonomy" id="408172"/>
    <lineage>
        <taxon>unclassified sequences</taxon>
        <taxon>metagenomes</taxon>
        <taxon>ecological metagenomes</taxon>
    </lineage>
</organism>
<gene>
    <name evidence="1" type="ORF">METZ01_LOCUS397060</name>
</gene>
<name>A0A382VCD8_9ZZZZ</name>
<accession>A0A382VCD8</accession>
<evidence type="ECO:0008006" key="2">
    <source>
        <dbReference type="Google" id="ProtNLM"/>
    </source>
</evidence>
<proteinExistence type="predicted"/>
<feature type="non-terminal residue" evidence="1">
    <location>
        <position position="1"/>
    </location>
</feature>
<protein>
    <recommendedName>
        <fullName evidence="2">Lipocalin-like domain-containing protein</fullName>
    </recommendedName>
</protein>
<evidence type="ECO:0000313" key="1">
    <source>
        <dbReference type="EMBL" id="SVD44206.1"/>
    </source>
</evidence>
<reference evidence="1" key="1">
    <citation type="submission" date="2018-05" db="EMBL/GenBank/DDBJ databases">
        <authorList>
            <person name="Lanie J.A."/>
            <person name="Ng W.-L."/>
            <person name="Kazmierczak K.M."/>
            <person name="Andrzejewski T.M."/>
            <person name="Davidsen T.M."/>
            <person name="Wayne K.J."/>
            <person name="Tettelin H."/>
            <person name="Glass J.I."/>
            <person name="Rusch D."/>
            <person name="Podicherti R."/>
            <person name="Tsui H.-C.T."/>
            <person name="Winkler M.E."/>
        </authorList>
    </citation>
    <scope>NUCLEOTIDE SEQUENCE</scope>
</reference>